<keyword evidence="4" id="KW-1185">Reference proteome</keyword>
<feature type="transmembrane region" description="Helical" evidence="1">
    <location>
        <begin position="51"/>
        <end position="71"/>
    </location>
</feature>
<keyword evidence="1" id="KW-0812">Transmembrane</keyword>
<evidence type="ECO:0000259" key="2">
    <source>
        <dbReference type="Pfam" id="PF14018"/>
    </source>
</evidence>
<feature type="transmembrane region" description="Helical" evidence="1">
    <location>
        <begin position="92"/>
        <end position="113"/>
    </location>
</feature>
<protein>
    <submittedName>
        <fullName evidence="3">DUF4234 domain-containing protein</fullName>
    </submittedName>
</protein>
<gene>
    <name evidence="3" type="ORF">D9V37_07880</name>
</gene>
<evidence type="ECO:0000313" key="4">
    <source>
        <dbReference type="Proteomes" id="UP000281708"/>
    </source>
</evidence>
<evidence type="ECO:0000313" key="3">
    <source>
        <dbReference type="EMBL" id="RLV50127.1"/>
    </source>
</evidence>
<feature type="transmembrane region" description="Helical" evidence="1">
    <location>
        <begin position="21"/>
        <end position="39"/>
    </location>
</feature>
<evidence type="ECO:0000256" key="1">
    <source>
        <dbReference type="SAM" id="Phobius"/>
    </source>
</evidence>
<keyword evidence="1" id="KW-0472">Membrane</keyword>
<dbReference type="InterPro" id="IPR025328">
    <property type="entry name" value="DUF4234"/>
</dbReference>
<dbReference type="AlphaFoldDB" id="A0A3L8P5C9"/>
<dbReference type="OrthoDB" id="4945834at2"/>
<comment type="caution">
    <text evidence="3">The sequence shown here is derived from an EMBL/GenBank/DDBJ whole genome shotgun (WGS) entry which is preliminary data.</text>
</comment>
<name>A0A3L8P5C9_9ACTN</name>
<accession>A0A3L8P5C9</accession>
<sequence>MPQPQYTYDGPIGRPRSTGTCILLTVVTLGFYTWYWFYVVHDEMKRHTGNGIGGGLGLVLGILLAPVLYFLTPYEVEAMYQRKGWQSPVSALTGLWALLLGWACFAGLIVWFVQTNNAVNAYWRNLGAEG</sequence>
<proteinExistence type="predicted"/>
<dbReference type="Proteomes" id="UP000281708">
    <property type="component" value="Unassembled WGS sequence"/>
</dbReference>
<feature type="domain" description="DUF4234" evidence="2">
    <location>
        <begin position="16"/>
        <end position="120"/>
    </location>
</feature>
<dbReference type="Pfam" id="PF14018">
    <property type="entry name" value="DUF4234"/>
    <property type="match status" value="1"/>
</dbReference>
<reference evidence="3 4" key="1">
    <citation type="submission" date="2018-10" db="EMBL/GenBank/DDBJ databases">
        <title>Marmoricola sp. 4Q3S-7 whole genome shotgun sequence.</title>
        <authorList>
            <person name="Li F."/>
        </authorList>
    </citation>
    <scope>NUCLEOTIDE SEQUENCE [LARGE SCALE GENOMIC DNA]</scope>
    <source>
        <strain evidence="3 4">4Q3S-7</strain>
    </source>
</reference>
<dbReference type="EMBL" id="RDBE01000006">
    <property type="protein sequence ID" value="RLV50127.1"/>
    <property type="molecule type" value="Genomic_DNA"/>
</dbReference>
<organism evidence="3 4">
    <name type="scientific">Nocardioides mangrovicus</name>
    <dbReference type="NCBI Taxonomy" id="2478913"/>
    <lineage>
        <taxon>Bacteria</taxon>
        <taxon>Bacillati</taxon>
        <taxon>Actinomycetota</taxon>
        <taxon>Actinomycetes</taxon>
        <taxon>Propionibacteriales</taxon>
        <taxon>Nocardioidaceae</taxon>
        <taxon>Nocardioides</taxon>
    </lineage>
</organism>
<keyword evidence="1" id="KW-1133">Transmembrane helix</keyword>